<evidence type="ECO:0000313" key="3">
    <source>
        <dbReference type="Proteomes" id="UP001454036"/>
    </source>
</evidence>
<organism evidence="2 3">
    <name type="scientific">Lithospermum erythrorhizon</name>
    <name type="common">Purple gromwell</name>
    <name type="synonym">Lithospermum officinale var. erythrorhizon</name>
    <dbReference type="NCBI Taxonomy" id="34254"/>
    <lineage>
        <taxon>Eukaryota</taxon>
        <taxon>Viridiplantae</taxon>
        <taxon>Streptophyta</taxon>
        <taxon>Embryophyta</taxon>
        <taxon>Tracheophyta</taxon>
        <taxon>Spermatophyta</taxon>
        <taxon>Magnoliopsida</taxon>
        <taxon>eudicotyledons</taxon>
        <taxon>Gunneridae</taxon>
        <taxon>Pentapetalae</taxon>
        <taxon>asterids</taxon>
        <taxon>lamiids</taxon>
        <taxon>Boraginales</taxon>
        <taxon>Boraginaceae</taxon>
        <taxon>Boraginoideae</taxon>
        <taxon>Lithospermeae</taxon>
        <taxon>Lithospermum</taxon>
    </lineage>
</organism>
<evidence type="ECO:0000313" key="2">
    <source>
        <dbReference type="EMBL" id="GAA0143724.1"/>
    </source>
</evidence>
<dbReference type="Proteomes" id="UP001454036">
    <property type="component" value="Unassembled WGS sequence"/>
</dbReference>
<feature type="region of interest" description="Disordered" evidence="1">
    <location>
        <begin position="95"/>
        <end position="166"/>
    </location>
</feature>
<feature type="compositionally biased region" description="Pro residues" evidence="1">
    <location>
        <begin position="131"/>
        <end position="144"/>
    </location>
</feature>
<accession>A0AAV3NWL0</accession>
<dbReference type="PANTHER" id="PTHR48475:SF2">
    <property type="entry name" value="RIBONUCLEASE H"/>
    <property type="match status" value="1"/>
</dbReference>
<sequence length="203" mass="22186">MSGVYPGVASPQLLARPVAGDILQLYLAISEHALSSVLIKEEEKVQRPVYYISRVMGGAETRSGTGILLWSLESNRIEYAFQFAFKDTNNEAEHEALANERQPQLDDTGGSCPLSSPIKDRSSPFARNEPPGEPYPSSPQPSGGPRPSGLAPRGSDPQKPSWDVTLGATSSAYQPWRVLGRARHPVLGHGCIWQWRKGRHDNA</sequence>
<gene>
    <name evidence="2" type="ORF">LIER_04337</name>
</gene>
<proteinExistence type="predicted"/>
<reference evidence="2 3" key="1">
    <citation type="submission" date="2024-01" db="EMBL/GenBank/DDBJ databases">
        <title>The complete chloroplast genome sequence of Lithospermum erythrorhizon: insights into the phylogenetic relationship among Boraginaceae species and the maternal lineages of purple gromwells.</title>
        <authorList>
            <person name="Okada T."/>
            <person name="Watanabe K."/>
        </authorList>
    </citation>
    <scope>NUCLEOTIDE SEQUENCE [LARGE SCALE GENOMIC DNA]</scope>
</reference>
<comment type="caution">
    <text evidence="2">The sequence shown here is derived from an EMBL/GenBank/DDBJ whole genome shotgun (WGS) entry which is preliminary data.</text>
</comment>
<dbReference type="PANTHER" id="PTHR48475">
    <property type="entry name" value="RIBONUCLEASE H"/>
    <property type="match status" value="1"/>
</dbReference>
<keyword evidence="3" id="KW-1185">Reference proteome</keyword>
<evidence type="ECO:0000256" key="1">
    <source>
        <dbReference type="SAM" id="MobiDB-lite"/>
    </source>
</evidence>
<dbReference type="EMBL" id="BAABME010000551">
    <property type="protein sequence ID" value="GAA0143724.1"/>
    <property type="molecule type" value="Genomic_DNA"/>
</dbReference>
<name>A0AAV3NWL0_LITER</name>
<dbReference type="AlphaFoldDB" id="A0AAV3NWL0"/>
<protein>
    <submittedName>
        <fullName evidence="2">Uncharacterized protein</fullName>
    </submittedName>
</protein>